<sequence length="133" mass="15325">MASKTIVAKKPRKRLTQTTIDLLKLRRKKINCDENMQDMAKALKERITADYRAFAEQKAKEAAEKKMSFKECRQTYSLRKEATVSIKNKNGKICYSIKEIAKIIEEFYSSLFAKNVQISSSVLKLDNNVPEIT</sequence>
<protein>
    <submittedName>
        <fullName evidence="3">Prolyl endopeptidase</fullName>
    </submittedName>
</protein>
<accession>A0A0K0E076</accession>
<organism evidence="2">
    <name type="scientific">Strongyloides stercoralis</name>
    <name type="common">Threadworm</name>
    <dbReference type="NCBI Taxonomy" id="6248"/>
    <lineage>
        <taxon>Eukaryota</taxon>
        <taxon>Metazoa</taxon>
        <taxon>Ecdysozoa</taxon>
        <taxon>Nematoda</taxon>
        <taxon>Chromadorea</taxon>
        <taxon>Rhabditida</taxon>
        <taxon>Tylenchina</taxon>
        <taxon>Panagrolaimomorpha</taxon>
        <taxon>Strongyloidoidea</taxon>
        <taxon>Strongyloididae</taxon>
        <taxon>Strongyloides</taxon>
    </lineage>
</organism>
<proteinExistence type="predicted"/>
<dbReference type="Proteomes" id="UP000035681">
    <property type="component" value="Unplaced"/>
</dbReference>
<keyword evidence="1" id="KW-1185">Reference proteome</keyword>
<evidence type="ECO:0000313" key="1">
    <source>
        <dbReference type="Proteomes" id="UP000035681"/>
    </source>
</evidence>
<reference evidence="2" key="1">
    <citation type="submission" date="2015-08" db="UniProtKB">
        <authorList>
            <consortium name="WormBaseParasite"/>
        </authorList>
    </citation>
    <scope>IDENTIFICATION</scope>
</reference>
<evidence type="ECO:0000313" key="2">
    <source>
        <dbReference type="WBParaSite" id="SSTP_0000289166.1"/>
    </source>
</evidence>
<dbReference type="WBParaSite" id="TCONS_00013436.p1">
    <property type="protein sequence ID" value="TCONS_00013436.p1"/>
    <property type="gene ID" value="XLOC_009341"/>
</dbReference>
<evidence type="ECO:0000313" key="3">
    <source>
        <dbReference type="WBParaSite" id="TCONS_00013436.p1"/>
    </source>
</evidence>
<dbReference type="WBParaSite" id="SSTP_0000289166.1">
    <property type="protein sequence ID" value="SSTP_0000289166.1"/>
    <property type="gene ID" value="SSTP_0000289166"/>
</dbReference>
<name>A0A0K0E076_STRER</name>
<dbReference type="AlphaFoldDB" id="A0A0K0E076"/>